<keyword evidence="1" id="KW-0732">Signal</keyword>
<dbReference type="EMBL" id="GL767625">
    <property type="protein sequence ID" value="EFZ13377.1"/>
    <property type="molecule type" value="Genomic_DNA"/>
</dbReference>
<dbReference type="InterPro" id="IPR044822">
    <property type="entry name" value="Myb_DNA-bind_4"/>
</dbReference>
<reference evidence="3" key="1">
    <citation type="journal article" date="2011" name="Proc. Natl. Acad. Sci. U.S.A.">
        <title>The genome of the fire ant Solenopsis invicta.</title>
        <authorList>
            <person name="Wurm Y."/>
            <person name="Wang J."/>
            <person name="Riba-Grognuz O."/>
            <person name="Corona M."/>
            <person name="Nygaard S."/>
            <person name="Hunt B.G."/>
            <person name="Ingram K.K."/>
            <person name="Falquet L."/>
            <person name="Nipitwattanaphon M."/>
            <person name="Gotzek D."/>
            <person name="Dijkstra M.B."/>
            <person name="Oettler J."/>
            <person name="Comtesse F."/>
            <person name="Shih C.J."/>
            <person name="Wu W.J."/>
            <person name="Yang C.C."/>
            <person name="Thomas J."/>
            <person name="Beaudoing E."/>
            <person name="Pradervand S."/>
            <person name="Flegel V."/>
            <person name="Cook E.D."/>
            <person name="Fabbretti R."/>
            <person name="Stockinger H."/>
            <person name="Long L."/>
            <person name="Farmerie W.G."/>
            <person name="Oakey J."/>
            <person name="Boomsma J.J."/>
            <person name="Pamilo P."/>
            <person name="Yi S.V."/>
            <person name="Heinze J."/>
            <person name="Goodisman M.A."/>
            <person name="Farinelli L."/>
            <person name="Harshman K."/>
            <person name="Hulo N."/>
            <person name="Cerutti L."/>
            <person name="Xenarios I."/>
            <person name="Shoemaker D."/>
            <person name="Keller L."/>
        </authorList>
    </citation>
    <scope>NUCLEOTIDE SEQUENCE [LARGE SCALE GENOMIC DNA]</scope>
</reference>
<feature type="signal peptide" evidence="1">
    <location>
        <begin position="1"/>
        <end position="25"/>
    </location>
</feature>
<evidence type="ECO:0000256" key="1">
    <source>
        <dbReference type="SAM" id="SignalP"/>
    </source>
</evidence>
<sequence length="298" mass="33228">MLRSRDADLFRWLVLVLKQLSPVAAESCDSTVGYATNLLIVGGYIWGLRVKRMFPCRSLVMIRLTFTSLTIVGSLREVAAGYWVGFLAEMDRGKGRVTMRVEAKSISRAGSRLSRLEGFLSRVAAGPGREVSVSLGPTAEELTVASSGGSPSLKSVIVRRWVVNASSTSTDLEFASSLLAQARNYTTPSTSKHQTVLDSDNKEKKISNNEDMCIRNKSQTLLLLSLYKEEEALFISGKTEQYLCWEEVAKKMTEKGHNISGKKCYIRFQTLKRINKLKIITANREMIEKLGNILKYVI</sequence>
<feature type="non-terminal residue" evidence="3">
    <location>
        <position position="298"/>
    </location>
</feature>
<dbReference type="AlphaFoldDB" id="E9J1C8"/>
<protein>
    <recommendedName>
        <fullName evidence="2">Myb/SANT-like DNA-binding domain-containing protein</fullName>
    </recommendedName>
</protein>
<evidence type="ECO:0000259" key="2">
    <source>
        <dbReference type="Pfam" id="PF13837"/>
    </source>
</evidence>
<evidence type="ECO:0000313" key="3">
    <source>
        <dbReference type="EMBL" id="EFZ13377.1"/>
    </source>
</evidence>
<gene>
    <name evidence="3" type="ORF">SINV_15160</name>
</gene>
<feature type="chain" id="PRO_5003239310" description="Myb/SANT-like DNA-binding domain-containing protein" evidence="1">
    <location>
        <begin position="26"/>
        <end position="298"/>
    </location>
</feature>
<feature type="domain" description="Myb/SANT-like DNA-binding" evidence="2">
    <location>
        <begin position="217"/>
        <end position="273"/>
    </location>
</feature>
<proteinExistence type="predicted"/>
<dbReference type="Gene3D" id="1.10.10.60">
    <property type="entry name" value="Homeodomain-like"/>
    <property type="match status" value="1"/>
</dbReference>
<name>E9J1C8_SOLIN</name>
<accession>E9J1C8</accession>
<dbReference type="HOGENOM" id="CLU_935622_0_0_1"/>
<dbReference type="Pfam" id="PF13837">
    <property type="entry name" value="Myb_DNA-bind_4"/>
    <property type="match status" value="1"/>
</dbReference>
<organism>
    <name type="scientific">Solenopsis invicta</name>
    <name type="common">Red imported fire ant</name>
    <name type="synonym">Solenopsis wagneri</name>
    <dbReference type="NCBI Taxonomy" id="13686"/>
    <lineage>
        <taxon>Eukaryota</taxon>
        <taxon>Metazoa</taxon>
        <taxon>Ecdysozoa</taxon>
        <taxon>Arthropoda</taxon>
        <taxon>Hexapoda</taxon>
        <taxon>Insecta</taxon>
        <taxon>Pterygota</taxon>
        <taxon>Neoptera</taxon>
        <taxon>Endopterygota</taxon>
        <taxon>Hymenoptera</taxon>
        <taxon>Apocrita</taxon>
        <taxon>Aculeata</taxon>
        <taxon>Formicoidea</taxon>
        <taxon>Formicidae</taxon>
        <taxon>Myrmicinae</taxon>
        <taxon>Solenopsis</taxon>
    </lineage>
</organism>